<feature type="compositionally biased region" description="Polar residues" evidence="1">
    <location>
        <begin position="334"/>
        <end position="346"/>
    </location>
</feature>
<dbReference type="EMBL" id="KN882112">
    <property type="protein sequence ID" value="KIY43267.1"/>
    <property type="molecule type" value="Genomic_DNA"/>
</dbReference>
<keyword evidence="3" id="KW-1185">Reference proteome</keyword>
<protein>
    <submittedName>
        <fullName evidence="2">Uncharacterized protein</fullName>
    </submittedName>
</protein>
<dbReference type="OrthoDB" id="3053737at2759"/>
<evidence type="ECO:0000313" key="2">
    <source>
        <dbReference type="EMBL" id="KIY43267.1"/>
    </source>
</evidence>
<name>A0A0D6ZZJ8_9AGAR</name>
<feature type="region of interest" description="Disordered" evidence="1">
    <location>
        <begin position="354"/>
        <end position="394"/>
    </location>
</feature>
<sequence length="555" mass="62946">MAPGGRKDTLVKFQNRWNQRKVGNMDATLIKDILHASEMQDKKRQTFLGLIEMYVKHLPEWNRLNRLPCLSKEKTGNRIQSVYRHTSGKFTSLKEMSDGLIQRMSNLRISGLSGDTATVFLSCSLNIEKIQKHVHYLLHEYERHPLQSTMQEISNNRATITTELERFRKLQACLMPDVGDRVTLDDAAFVESQALVLPSALNVDERTRWSIDALTEIEADLREGAIHDEQGNILTAAALVSMGRHAQRKQVSGQDGNTRAQRVIQRNEGILNEAIARYNGHRKALICLREYKDPEKQCRYKEVRLEDVYRKNMMEKRVLGDSHCNEGSVYHGSETPSATPARASSTLTSVLEGTVGTATTKKQKAARQNVKGALSNASGSTSPRGESPSVLNEKTNDEEIFINRDALHLHVDIEEWETEVNRVQCFRAEADFMNWRDECEKKVAELTRHIRSCKTMAVCWAELAQQSFRPGAIAYARLTSTTWTALEQRARSRLINDVPIPFYIDGGVRTGKRYLVGGARPLWEVFVEERRLEAKAFGGLPVTMKFGKASYIDEH</sequence>
<dbReference type="Proteomes" id="UP000054144">
    <property type="component" value="Unassembled WGS sequence"/>
</dbReference>
<gene>
    <name evidence="2" type="ORF">FISHEDRAFT_78674</name>
</gene>
<evidence type="ECO:0000313" key="3">
    <source>
        <dbReference type="Proteomes" id="UP000054144"/>
    </source>
</evidence>
<dbReference type="AlphaFoldDB" id="A0A0D6ZZJ8"/>
<evidence type="ECO:0000256" key="1">
    <source>
        <dbReference type="SAM" id="MobiDB-lite"/>
    </source>
</evidence>
<organism evidence="2 3">
    <name type="scientific">Fistulina hepatica ATCC 64428</name>
    <dbReference type="NCBI Taxonomy" id="1128425"/>
    <lineage>
        <taxon>Eukaryota</taxon>
        <taxon>Fungi</taxon>
        <taxon>Dikarya</taxon>
        <taxon>Basidiomycota</taxon>
        <taxon>Agaricomycotina</taxon>
        <taxon>Agaricomycetes</taxon>
        <taxon>Agaricomycetidae</taxon>
        <taxon>Agaricales</taxon>
        <taxon>Fistulinaceae</taxon>
        <taxon>Fistulina</taxon>
    </lineage>
</organism>
<feature type="compositionally biased region" description="Polar residues" evidence="1">
    <location>
        <begin position="375"/>
        <end position="393"/>
    </location>
</feature>
<feature type="region of interest" description="Disordered" evidence="1">
    <location>
        <begin position="327"/>
        <end position="346"/>
    </location>
</feature>
<reference evidence="2 3" key="1">
    <citation type="journal article" date="2015" name="Fungal Genet. Biol.">
        <title>Evolution of novel wood decay mechanisms in Agaricales revealed by the genome sequences of Fistulina hepatica and Cylindrobasidium torrendii.</title>
        <authorList>
            <person name="Floudas D."/>
            <person name="Held B.W."/>
            <person name="Riley R."/>
            <person name="Nagy L.G."/>
            <person name="Koehler G."/>
            <person name="Ransdell A.S."/>
            <person name="Younus H."/>
            <person name="Chow J."/>
            <person name="Chiniquy J."/>
            <person name="Lipzen A."/>
            <person name="Tritt A."/>
            <person name="Sun H."/>
            <person name="Haridas S."/>
            <person name="LaButti K."/>
            <person name="Ohm R.A."/>
            <person name="Kues U."/>
            <person name="Blanchette R.A."/>
            <person name="Grigoriev I.V."/>
            <person name="Minto R.E."/>
            <person name="Hibbett D.S."/>
        </authorList>
    </citation>
    <scope>NUCLEOTIDE SEQUENCE [LARGE SCALE GENOMIC DNA]</scope>
    <source>
        <strain evidence="2 3">ATCC 64428</strain>
    </source>
</reference>
<proteinExistence type="predicted"/>
<accession>A0A0D6ZZJ8</accession>